<reference evidence="1" key="1">
    <citation type="submission" date="2021-01" db="EMBL/GenBank/DDBJ databases">
        <title>Modified the classification status of verrucomicrobia.</title>
        <authorList>
            <person name="Feng X."/>
        </authorList>
    </citation>
    <scope>NUCLEOTIDE SEQUENCE</scope>
    <source>
        <strain evidence="1">_KCTC 22039</strain>
    </source>
</reference>
<dbReference type="EMBL" id="JAENIM010000043">
    <property type="protein sequence ID" value="MBK1792108.1"/>
    <property type="molecule type" value="Genomic_DNA"/>
</dbReference>
<comment type="caution">
    <text evidence="1">The sequence shown here is derived from an EMBL/GenBank/DDBJ whole genome shotgun (WGS) entry which is preliminary data.</text>
</comment>
<sequence>MPLYFYDISLREILGHIDLCSNILYHGSSSRPCGTKTPNFIDLDNCNLIQAHLRVFSELNSTHAYKYQALFVKNELYQQLWSNRPRSLKKISCRVSCTKTAQLKAPLVNVTLGAKRRPIHLAEFNAKQSTPSHAPAEYHQKLIQQFKVILVRAPKSFPVLNSLCNTIDAEVAYTNHRPADNVPQPAEKSIFDEDQLSIKSLRLALPAVK</sequence>
<gene>
    <name evidence="1" type="ORF">JIN82_13180</name>
</gene>
<dbReference type="RefSeq" id="WP_200312122.1">
    <property type="nucleotide sequence ID" value="NZ_JAENIM010000043.1"/>
</dbReference>
<organism evidence="1 2">
    <name type="scientific">Persicirhabdus sediminis</name>
    <dbReference type="NCBI Taxonomy" id="454144"/>
    <lineage>
        <taxon>Bacteria</taxon>
        <taxon>Pseudomonadati</taxon>
        <taxon>Verrucomicrobiota</taxon>
        <taxon>Verrucomicrobiia</taxon>
        <taxon>Verrucomicrobiales</taxon>
        <taxon>Verrucomicrobiaceae</taxon>
        <taxon>Persicirhabdus</taxon>
    </lineage>
</organism>
<name>A0A8J7SP50_9BACT</name>
<dbReference type="Proteomes" id="UP000624703">
    <property type="component" value="Unassembled WGS sequence"/>
</dbReference>
<evidence type="ECO:0000313" key="2">
    <source>
        <dbReference type="Proteomes" id="UP000624703"/>
    </source>
</evidence>
<keyword evidence="2" id="KW-1185">Reference proteome</keyword>
<evidence type="ECO:0000313" key="1">
    <source>
        <dbReference type="EMBL" id="MBK1792108.1"/>
    </source>
</evidence>
<accession>A0A8J7SP50</accession>
<proteinExistence type="predicted"/>
<dbReference type="AlphaFoldDB" id="A0A8J7SP50"/>
<protein>
    <submittedName>
        <fullName evidence="1">Uncharacterized protein</fullName>
    </submittedName>
</protein>